<reference evidence="1 2" key="1">
    <citation type="submission" date="2021-03" db="EMBL/GenBank/DDBJ databases">
        <title>Genomic Encyclopedia of Type Strains, Phase IV (KMG-IV): sequencing the most valuable type-strain genomes for metagenomic binning, comparative biology and taxonomic classification.</title>
        <authorList>
            <person name="Goeker M."/>
        </authorList>
    </citation>
    <scope>NUCLEOTIDE SEQUENCE [LARGE SCALE GENOMIC DNA]</scope>
    <source>
        <strain evidence="1 2">DSM 1289</strain>
    </source>
</reference>
<dbReference type="Proteomes" id="UP000767291">
    <property type="component" value="Unassembled WGS sequence"/>
</dbReference>
<protein>
    <submittedName>
        <fullName evidence="1">Uncharacterized protein</fullName>
    </submittedName>
</protein>
<accession>A0ABS4E9R8</accession>
<gene>
    <name evidence="1" type="ORF">J2Z43_001043</name>
</gene>
<comment type="caution">
    <text evidence="1">The sequence shown here is derived from an EMBL/GenBank/DDBJ whole genome shotgun (WGS) entry which is preliminary data.</text>
</comment>
<dbReference type="EMBL" id="JAGGJX010000001">
    <property type="protein sequence ID" value="MBP1854653.1"/>
    <property type="molecule type" value="Genomic_DNA"/>
</dbReference>
<proteinExistence type="predicted"/>
<organism evidence="1 2">
    <name type="scientific">Metaclostridioides mangenotii</name>
    <dbReference type="NCBI Taxonomy" id="1540"/>
    <lineage>
        <taxon>Bacteria</taxon>
        <taxon>Bacillati</taxon>
        <taxon>Bacillota</taxon>
        <taxon>Clostridia</taxon>
        <taxon>Peptostreptococcales</taxon>
        <taxon>Peptostreptococcaceae</taxon>
        <taxon>Metaclostridioides</taxon>
    </lineage>
</organism>
<dbReference type="RefSeq" id="WP_209456132.1">
    <property type="nucleotide sequence ID" value="NZ_BAAACS010000012.1"/>
</dbReference>
<evidence type="ECO:0000313" key="1">
    <source>
        <dbReference type="EMBL" id="MBP1854653.1"/>
    </source>
</evidence>
<name>A0ABS4E9R8_9FIRM</name>
<sequence length="67" mass="8147">MDENEKVEIKKKTTKEEKDKFTKGQLVNSKKYFKKKYLIKALLDDEKSYSHDEVDQLLKKFYEKEVK</sequence>
<evidence type="ECO:0000313" key="2">
    <source>
        <dbReference type="Proteomes" id="UP000767291"/>
    </source>
</evidence>
<keyword evidence="2" id="KW-1185">Reference proteome</keyword>